<name>A0A9Q7V1W7_9BURK</name>
<dbReference type="EMBL" id="LT984814">
    <property type="protein sequence ID" value="SPD68838.1"/>
    <property type="molecule type" value="Genomic_DNA"/>
</dbReference>
<dbReference type="Proteomes" id="UP000254259">
    <property type="component" value="Plasmid CBM2636_mp"/>
</dbReference>
<reference evidence="1 2" key="1">
    <citation type="submission" date="2018-01" db="EMBL/GenBank/DDBJ databases">
        <authorList>
            <person name="Clerissi C."/>
        </authorList>
    </citation>
    <scope>NUCLEOTIDE SEQUENCE [LARGE SCALE GENOMIC DNA]</scope>
    <source>
        <strain evidence="1">Cupriavidus taiwanensis SWF 66322</strain>
        <plasmid evidence="2">cbm2636_mp</plasmid>
    </source>
</reference>
<sequence length="142" mass="15646">MPPGAPLAATRSRTTPQQRTPIQLLASARPSPVPQSAHGCLLSQLWSATWKIRSKSLKTFHIDIFQQSFPEHNLSYACANVLTEHMAAEKRQKSAMNGGKPVRHFSGISAPSLQKARWATPPTSNHSRFSNERELPYLTGCG</sequence>
<dbReference type="AlphaFoldDB" id="A0A9Q7V1W7"/>
<geneLocation type="plasmid" evidence="2">
    <name>cbm2636_mp</name>
</geneLocation>
<gene>
    <name evidence="1" type="ORF">CBM2636_MP21688</name>
</gene>
<organism evidence="1 2">
    <name type="scientific">Cupriavidus taiwanensis</name>
    <dbReference type="NCBI Taxonomy" id="164546"/>
    <lineage>
        <taxon>Bacteria</taxon>
        <taxon>Pseudomonadati</taxon>
        <taxon>Pseudomonadota</taxon>
        <taxon>Betaproteobacteria</taxon>
        <taxon>Burkholderiales</taxon>
        <taxon>Burkholderiaceae</taxon>
        <taxon>Cupriavidus</taxon>
    </lineage>
</organism>
<keyword evidence="1" id="KW-0614">Plasmid</keyword>
<evidence type="ECO:0000313" key="1">
    <source>
        <dbReference type="EMBL" id="SPD68838.1"/>
    </source>
</evidence>
<proteinExistence type="predicted"/>
<protein>
    <submittedName>
        <fullName evidence="1">Uncharacterized protein</fullName>
    </submittedName>
</protein>
<accession>A0A9Q7V1W7</accession>
<evidence type="ECO:0000313" key="2">
    <source>
        <dbReference type="Proteomes" id="UP000254259"/>
    </source>
</evidence>